<evidence type="ECO:0000313" key="4">
    <source>
        <dbReference type="Proteomes" id="UP000292307"/>
    </source>
</evidence>
<dbReference type="EMBL" id="CP036401">
    <property type="protein sequence ID" value="QBI00209.1"/>
    <property type="molecule type" value="Genomic_DNA"/>
</dbReference>
<feature type="compositionally biased region" description="Low complexity" evidence="1">
    <location>
        <begin position="28"/>
        <end position="55"/>
    </location>
</feature>
<proteinExistence type="predicted"/>
<evidence type="ECO:0000313" key="3">
    <source>
        <dbReference type="EMBL" id="QBI00209.1"/>
    </source>
</evidence>
<feature type="region of interest" description="Disordered" evidence="1">
    <location>
        <begin position="19"/>
        <end position="59"/>
    </location>
</feature>
<dbReference type="Gene3D" id="3.30.160.170">
    <property type="entry name" value="FlaG-like"/>
    <property type="match status" value="1"/>
</dbReference>
<evidence type="ECO:0000313" key="2">
    <source>
        <dbReference type="EMBL" id="GGY70083.1"/>
    </source>
</evidence>
<organism evidence="2 5">
    <name type="scientific">Pseudoduganella albidiflava</name>
    <dbReference type="NCBI Taxonomy" id="321983"/>
    <lineage>
        <taxon>Bacteria</taxon>
        <taxon>Pseudomonadati</taxon>
        <taxon>Pseudomonadota</taxon>
        <taxon>Betaproteobacteria</taxon>
        <taxon>Burkholderiales</taxon>
        <taxon>Oxalobacteraceae</taxon>
        <taxon>Telluria group</taxon>
        <taxon>Pseudoduganella</taxon>
    </lineage>
</organism>
<dbReference type="SUPFAM" id="SSF160214">
    <property type="entry name" value="FlaG-like"/>
    <property type="match status" value="1"/>
</dbReference>
<dbReference type="Proteomes" id="UP000292307">
    <property type="component" value="Chromosome"/>
</dbReference>
<reference evidence="3 4" key="2">
    <citation type="submission" date="2019-02" db="EMBL/GenBank/DDBJ databases">
        <title>Draft Genome Sequences of Six Type Strains of the Genus Massilia.</title>
        <authorList>
            <person name="Miess H."/>
            <person name="Frediansyhah A."/>
            <person name="Gross H."/>
        </authorList>
    </citation>
    <scope>NUCLEOTIDE SEQUENCE [LARGE SCALE GENOMIC DNA]</scope>
    <source>
        <strain evidence="3 4">DSM 17472</strain>
    </source>
</reference>
<dbReference type="InterPro" id="IPR035924">
    <property type="entry name" value="FlaG-like_sf"/>
</dbReference>
<dbReference type="PANTHER" id="PTHR37166">
    <property type="entry name" value="PROTEIN FLAG"/>
    <property type="match status" value="1"/>
</dbReference>
<reference evidence="2" key="3">
    <citation type="submission" date="2022-12" db="EMBL/GenBank/DDBJ databases">
        <authorList>
            <person name="Sun Q."/>
            <person name="Kim S."/>
        </authorList>
    </citation>
    <scope>NUCLEOTIDE SEQUENCE</scope>
    <source>
        <strain evidence="2">KCTC 12343</strain>
    </source>
</reference>
<dbReference type="Proteomes" id="UP000628442">
    <property type="component" value="Unassembled WGS sequence"/>
</dbReference>
<keyword evidence="3" id="KW-0282">Flagellum</keyword>
<dbReference type="InterPro" id="IPR005186">
    <property type="entry name" value="FlaG"/>
</dbReference>
<accession>A0A411WU98</accession>
<keyword evidence="3" id="KW-0969">Cilium</keyword>
<dbReference type="PANTHER" id="PTHR37166:SF1">
    <property type="entry name" value="PROTEIN FLAG"/>
    <property type="match status" value="1"/>
</dbReference>
<sequence length="129" mass="13539">MTIDPLGLAALRSERAFAAQAPVPPASRTPVATAATTAATATGEATPPADALPATDDSDDALNDAVSKLNASIHAQKLEFSIDEDSKRTIVKVIDSETKEVVRQMPTKEALEIAKSLDKAFGLLIRQQA</sequence>
<reference evidence="2" key="1">
    <citation type="journal article" date="2014" name="Int. J. Syst. Evol. Microbiol.">
        <title>Complete genome sequence of Corynebacterium casei LMG S-19264T (=DSM 44701T), isolated from a smear-ripened cheese.</title>
        <authorList>
            <consortium name="US DOE Joint Genome Institute (JGI-PGF)"/>
            <person name="Walter F."/>
            <person name="Albersmeier A."/>
            <person name="Kalinowski J."/>
            <person name="Ruckert C."/>
        </authorList>
    </citation>
    <scope>NUCLEOTIDE SEQUENCE</scope>
    <source>
        <strain evidence="2">KCTC 12343</strain>
    </source>
</reference>
<keyword evidence="3" id="KW-0966">Cell projection</keyword>
<evidence type="ECO:0000256" key="1">
    <source>
        <dbReference type="SAM" id="MobiDB-lite"/>
    </source>
</evidence>
<protein>
    <submittedName>
        <fullName evidence="3">Flagellar protein FlaG</fullName>
    </submittedName>
</protein>
<dbReference type="AlphaFoldDB" id="A0A411WU98"/>
<keyword evidence="4" id="KW-1185">Reference proteome</keyword>
<dbReference type="RefSeq" id="WP_131144351.1">
    <property type="nucleotide sequence ID" value="NZ_BMWV01000029.1"/>
</dbReference>
<evidence type="ECO:0000313" key="5">
    <source>
        <dbReference type="Proteomes" id="UP000628442"/>
    </source>
</evidence>
<dbReference type="OrthoDB" id="8565152at2"/>
<name>A0A411WU98_9BURK</name>
<dbReference type="EMBL" id="BMWV01000029">
    <property type="protein sequence ID" value="GGY70083.1"/>
    <property type="molecule type" value="Genomic_DNA"/>
</dbReference>
<gene>
    <name evidence="3" type="ORF">EYF70_04605</name>
    <name evidence="2" type="ORF">GCM10007387_60040</name>
</gene>
<dbReference type="Pfam" id="PF03646">
    <property type="entry name" value="FlaG"/>
    <property type="match status" value="1"/>
</dbReference>